<reference evidence="4" key="1">
    <citation type="submission" date="2023-07" db="EMBL/GenBank/DDBJ databases">
        <title>30 novel species of actinomycetes from the DSMZ collection.</title>
        <authorList>
            <person name="Nouioui I."/>
        </authorList>
    </citation>
    <scope>NUCLEOTIDE SEQUENCE [LARGE SCALE GENOMIC DNA]</scope>
    <source>
        <strain evidence="4">DSM 41886</strain>
    </source>
</reference>
<evidence type="ECO:0000259" key="2">
    <source>
        <dbReference type="Pfam" id="PF13460"/>
    </source>
</evidence>
<dbReference type="RefSeq" id="WP_311621495.1">
    <property type="nucleotide sequence ID" value="NZ_JAVREV010000037.1"/>
</dbReference>
<comment type="caution">
    <text evidence="3">The sequence shown here is derived from an EMBL/GenBank/DDBJ whole genome shotgun (WGS) entry which is preliminary data.</text>
</comment>
<evidence type="ECO:0000313" key="3">
    <source>
        <dbReference type="EMBL" id="MDT0447387.1"/>
    </source>
</evidence>
<dbReference type="Gene3D" id="3.40.50.720">
    <property type="entry name" value="NAD(P)-binding Rossmann-like Domain"/>
    <property type="match status" value="1"/>
</dbReference>
<dbReference type="PANTHER" id="PTHR43162:SF1">
    <property type="entry name" value="PRESTALK A DIFFERENTIATION PROTEIN A"/>
    <property type="match status" value="1"/>
</dbReference>
<proteinExistence type="predicted"/>
<feature type="domain" description="NAD(P)-binding" evidence="2">
    <location>
        <begin position="7"/>
        <end position="175"/>
    </location>
</feature>
<accession>A0ABU2SEJ6</accession>
<gene>
    <name evidence="3" type="ORF">RM779_33040</name>
</gene>
<organism evidence="3 4">
    <name type="scientific">Streptomyces johnsoniae</name>
    <dbReference type="NCBI Taxonomy" id="3075532"/>
    <lineage>
        <taxon>Bacteria</taxon>
        <taxon>Bacillati</taxon>
        <taxon>Actinomycetota</taxon>
        <taxon>Actinomycetes</taxon>
        <taxon>Kitasatosporales</taxon>
        <taxon>Streptomycetaceae</taxon>
        <taxon>Streptomyces</taxon>
    </lineage>
</organism>
<dbReference type="Pfam" id="PF13460">
    <property type="entry name" value="NAD_binding_10"/>
    <property type="match status" value="1"/>
</dbReference>
<dbReference type="Gene3D" id="3.90.25.10">
    <property type="entry name" value="UDP-galactose 4-epimerase, domain 1"/>
    <property type="match status" value="1"/>
</dbReference>
<dbReference type="SUPFAM" id="SSF51735">
    <property type="entry name" value="NAD(P)-binding Rossmann-fold domains"/>
    <property type="match status" value="1"/>
</dbReference>
<sequence>MTILVTGATGHVGRLVTARLRDAGADVRALTRDPAAAAAVLPAGVGTAVGDLADPDSLRPALRGVERMYLFPFPGTAREVAALAARSGVRHVVVLSSGAVTAGFDTDFHLPVERAVAESGMAWTFVRPGEFMLNKLWLWGPSIRSARVVHEPFPEVPWYPVHEADIADVAAEALLTDRHTGAAHTLNGPELLTREEQVAAIAAALGEDIELVRVTPAEARERYLAQGGFAADNADFLLGFTDYSGQAADPAEGPAEGPAADPAEAQEPAPAAKVPTAADATGRPARTFADWARDHAADFT</sequence>
<dbReference type="Proteomes" id="UP001183615">
    <property type="component" value="Unassembled WGS sequence"/>
</dbReference>
<feature type="compositionally biased region" description="Basic and acidic residues" evidence="1">
    <location>
        <begin position="291"/>
        <end position="300"/>
    </location>
</feature>
<evidence type="ECO:0000256" key="1">
    <source>
        <dbReference type="SAM" id="MobiDB-lite"/>
    </source>
</evidence>
<name>A0ABU2SEJ6_9ACTN</name>
<dbReference type="EMBL" id="JAVREV010000037">
    <property type="protein sequence ID" value="MDT0447387.1"/>
    <property type="molecule type" value="Genomic_DNA"/>
</dbReference>
<keyword evidence="4" id="KW-1185">Reference proteome</keyword>
<feature type="compositionally biased region" description="Low complexity" evidence="1">
    <location>
        <begin position="246"/>
        <end position="280"/>
    </location>
</feature>
<feature type="region of interest" description="Disordered" evidence="1">
    <location>
        <begin position="245"/>
        <end position="300"/>
    </location>
</feature>
<dbReference type="InterPro" id="IPR036291">
    <property type="entry name" value="NAD(P)-bd_dom_sf"/>
</dbReference>
<dbReference type="InterPro" id="IPR016040">
    <property type="entry name" value="NAD(P)-bd_dom"/>
</dbReference>
<evidence type="ECO:0000313" key="4">
    <source>
        <dbReference type="Proteomes" id="UP001183615"/>
    </source>
</evidence>
<dbReference type="PANTHER" id="PTHR43162">
    <property type="match status" value="1"/>
</dbReference>
<protein>
    <submittedName>
        <fullName evidence="3">NAD(P)H-binding protein</fullName>
    </submittedName>
</protein>
<dbReference type="InterPro" id="IPR051604">
    <property type="entry name" value="Ergot_Alk_Oxidoreductase"/>
</dbReference>